<dbReference type="PANTHER" id="PTHR43713:SF3">
    <property type="entry name" value="GLUTAMATE-1-SEMIALDEHYDE 2,1-AMINOMUTASE 1, CHLOROPLASTIC-RELATED"/>
    <property type="match status" value="1"/>
</dbReference>
<comment type="pathway">
    <text evidence="2">Porphyrin-containing compound metabolism; protoporphyrin-IX biosynthesis; 5-aminolevulinate from L-glutamyl-tRNA(Glu): step 2/2.</text>
</comment>
<organism evidence="9 10">
    <name type="scientific">Geodia barretti</name>
    <name type="common">Barrett's horny sponge</name>
    <dbReference type="NCBI Taxonomy" id="519541"/>
    <lineage>
        <taxon>Eukaryota</taxon>
        <taxon>Metazoa</taxon>
        <taxon>Porifera</taxon>
        <taxon>Demospongiae</taxon>
        <taxon>Heteroscleromorpha</taxon>
        <taxon>Tetractinellida</taxon>
        <taxon>Astrophorina</taxon>
        <taxon>Geodiidae</taxon>
        <taxon>Geodia</taxon>
    </lineage>
</organism>
<dbReference type="GO" id="GO:0008483">
    <property type="term" value="F:transaminase activity"/>
    <property type="evidence" value="ECO:0007669"/>
    <property type="project" value="InterPro"/>
</dbReference>
<dbReference type="EMBL" id="CASHTH010002369">
    <property type="protein sequence ID" value="CAI8028859.1"/>
    <property type="molecule type" value="Genomic_DNA"/>
</dbReference>
<dbReference type="InterPro" id="IPR004639">
    <property type="entry name" value="4pyrrol_synth_GluAld_NH2Trfase"/>
</dbReference>
<dbReference type="PROSITE" id="PS00600">
    <property type="entry name" value="AA_TRANSFER_CLASS_3"/>
    <property type="match status" value="1"/>
</dbReference>
<evidence type="ECO:0000256" key="3">
    <source>
        <dbReference type="ARBA" id="ARBA00008981"/>
    </source>
</evidence>
<protein>
    <recommendedName>
        <fullName evidence="4">glutamate-1-semialdehyde 2,1-aminomutase</fullName>
        <ecNumber evidence="4">5.4.3.8</ecNumber>
    </recommendedName>
</protein>
<dbReference type="Pfam" id="PF00202">
    <property type="entry name" value="Aminotran_3"/>
    <property type="match status" value="1"/>
</dbReference>
<evidence type="ECO:0000256" key="7">
    <source>
        <dbReference type="ARBA" id="ARBA00023244"/>
    </source>
</evidence>
<dbReference type="HAMAP" id="MF_00375">
    <property type="entry name" value="HemL_aminotrans_3"/>
    <property type="match status" value="1"/>
</dbReference>
<evidence type="ECO:0000256" key="5">
    <source>
        <dbReference type="ARBA" id="ARBA00022898"/>
    </source>
</evidence>
<keyword evidence="7" id="KW-0627">Porphyrin biosynthesis</keyword>
<evidence type="ECO:0000256" key="8">
    <source>
        <dbReference type="RuleBase" id="RU003560"/>
    </source>
</evidence>
<dbReference type="InterPro" id="IPR005814">
    <property type="entry name" value="Aminotrans_3"/>
</dbReference>
<dbReference type="InterPro" id="IPR015424">
    <property type="entry name" value="PyrdxlP-dep_Trfase"/>
</dbReference>
<dbReference type="InterPro" id="IPR015422">
    <property type="entry name" value="PyrdxlP-dep_Trfase_small"/>
</dbReference>
<comment type="cofactor">
    <cofactor evidence="1">
        <name>pyridoxal 5'-phosphate</name>
        <dbReference type="ChEBI" id="CHEBI:597326"/>
    </cofactor>
</comment>
<dbReference type="CDD" id="cd00610">
    <property type="entry name" value="OAT_like"/>
    <property type="match status" value="1"/>
</dbReference>
<dbReference type="PANTHER" id="PTHR43713">
    <property type="entry name" value="GLUTAMATE-1-SEMIALDEHYDE 2,1-AMINOMUTASE"/>
    <property type="match status" value="1"/>
</dbReference>
<evidence type="ECO:0000313" key="10">
    <source>
        <dbReference type="Proteomes" id="UP001174909"/>
    </source>
</evidence>
<keyword evidence="10" id="KW-1185">Reference proteome</keyword>
<name>A0AA35SFS1_GEOBA</name>
<keyword evidence="6" id="KW-0413">Isomerase</keyword>
<dbReference type="InterPro" id="IPR015421">
    <property type="entry name" value="PyrdxlP-dep_Trfase_major"/>
</dbReference>
<dbReference type="GO" id="GO:0006779">
    <property type="term" value="P:porphyrin-containing compound biosynthetic process"/>
    <property type="evidence" value="ECO:0007669"/>
    <property type="project" value="UniProtKB-KW"/>
</dbReference>
<evidence type="ECO:0000313" key="9">
    <source>
        <dbReference type="EMBL" id="CAI8028859.1"/>
    </source>
</evidence>
<dbReference type="NCBIfam" id="NF000818">
    <property type="entry name" value="PRK00062.1"/>
    <property type="match status" value="1"/>
</dbReference>
<evidence type="ECO:0000256" key="6">
    <source>
        <dbReference type="ARBA" id="ARBA00023235"/>
    </source>
</evidence>
<dbReference type="Proteomes" id="UP001174909">
    <property type="component" value="Unassembled WGS sequence"/>
</dbReference>
<evidence type="ECO:0000256" key="1">
    <source>
        <dbReference type="ARBA" id="ARBA00001933"/>
    </source>
</evidence>
<accession>A0AA35SFS1</accession>
<proteinExistence type="inferred from homology"/>
<evidence type="ECO:0000256" key="4">
    <source>
        <dbReference type="ARBA" id="ARBA00012143"/>
    </source>
</evidence>
<dbReference type="NCBIfam" id="TIGR00713">
    <property type="entry name" value="hemL"/>
    <property type="match status" value="1"/>
</dbReference>
<keyword evidence="5 8" id="KW-0663">Pyridoxal phosphate</keyword>
<dbReference type="Gene3D" id="3.90.1150.10">
    <property type="entry name" value="Aspartate Aminotransferase, domain 1"/>
    <property type="match status" value="1"/>
</dbReference>
<reference evidence="9" key="1">
    <citation type="submission" date="2023-03" db="EMBL/GenBank/DDBJ databases">
        <authorList>
            <person name="Steffen K."/>
            <person name="Cardenas P."/>
        </authorList>
    </citation>
    <scope>NUCLEOTIDE SEQUENCE</scope>
</reference>
<dbReference type="EC" id="5.4.3.8" evidence="4"/>
<dbReference type="FunFam" id="3.40.640.10:FF:000021">
    <property type="entry name" value="Glutamate-1-semialdehyde 2,1-aminomutase"/>
    <property type="match status" value="1"/>
</dbReference>
<dbReference type="SUPFAM" id="SSF53383">
    <property type="entry name" value="PLP-dependent transferases"/>
    <property type="match status" value="1"/>
</dbReference>
<comment type="caution">
    <text evidence="9">The sequence shown here is derived from an EMBL/GenBank/DDBJ whole genome shotgun (WGS) entry which is preliminary data.</text>
</comment>
<gene>
    <name evidence="9" type="ORF">GBAR_LOCUS16406</name>
</gene>
<dbReference type="InterPro" id="IPR049704">
    <property type="entry name" value="Aminotrans_3_PPA_site"/>
</dbReference>
<dbReference type="GO" id="GO:0042286">
    <property type="term" value="F:glutamate-1-semialdehyde 2,1-aminomutase activity"/>
    <property type="evidence" value="ECO:0007669"/>
    <property type="project" value="UniProtKB-EC"/>
</dbReference>
<comment type="similarity">
    <text evidence="3">Belongs to the class-III pyridoxal-phosphate-dependent aminotransferase family. HemL subfamily.</text>
</comment>
<evidence type="ECO:0000256" key="2">
    <source>
        <dbReference type="ARBA" id="ARBA00004819"/>
    </source>
</evidence>
<sequence length="432" mass="46869">MVQEQPRPSRSRDLFDRACKTIPSGVNSPVRYFEPHPVFITRSQGAYIWDVDGNRLTDLCCGYGALLLGHRRQEIISAVSEQLLRGTLYCSPTSEETDLAELITGNFPSMDKVRLVNTGSEATMTAIRLARGFTKRRKIIKFEGGYHGAHDSVLVSAGSGQAHHGISTSEGGLEEVSQNTLVARYNDPSGLEETIRQDGDVAGVIIEPVMANMGLILPQDGFLQQVRRITQKNDIPLIFDEVVTGFRVSPGGAQQHYGVKPDITTLAKALGGGFAIAAVGGRREIMDNLTPGGRVYQASTFAGNPVAVSAAISSVRTINRIKDQIYPHLELQCAGLSRAVADLASDMGIDAQINHLSSMMQIFFTSEPVTDYDSAKRSDAARFGRLFAELLKNGVFVAPSQFEVVFLSSAHSGEDLDHVLDAYRLALGAIRD</sequence>
<dbReference type="Gene3D" id="3.40.640.10">
    <property type="entry name" value="Type I PLP-dependent aspartate aminotransferase-like (Major domain)"/>
    <property type="match status" value="1"/>
</dbReference>
<dbReference type="AlphaFoldDB" id="A0AA35SFS1"/>
<dbReference type="GO" id="GO:0030170">
    <property type="term" value="F:pyridoxal phosphate binding"/>
    <property type="evidence" value="ECO:0007669"/>
    <property type="project" value="InterPro"/>
</dbReference>